<dbReference type="InterPro" id="IPR036291">
    <property type="entry name" value="NAD(P)-bd_dom_sf"/>
</dbReference>
<dbReference type="KEGG" id="ome:OLMES_5594"/>
<feature type="domain" description="GFO/IDH/MocA-like oxidoreductase" evidence="2">
    <location>
        <begin position="132"/>
        <end position="255"/>
    </location>
</feature>
<dbReference type="PANTHER" id="PTHR43377">
    <property type="entry name" value="BILIVERDIN REDUCTASE A"/>
    <property type="match status" value="1"/>
</dbReference>
<proteinExistence type="predicted"/>
<protein>
    <submittedName>
        <fullName evidence="3">Oxidoreductase</fullName>
    </submittedName>
</protein>
<dbReference type="EMBL" id="CP021425">
    <property type="protein sequence ID" value="ARU59574.1"/>
    <property type="molecule type" value="Genomic_DNA"/>
</dbReference>
<dbReference type="InterPro" id="IPR000683">
    <property type="entry name" value="Gfo/Idh/MocA-like_OxRdtase_N"/>
</dbReference>
<dbReference type="GO" id="GO:0000166">
    <property type="term" value="F:nucleotide binding"/>
    <property type="evidence" value="ECO:0007669"/>
    <property type="project" value="InterPro"/>
</dbReference>
<dbReference type="InterPro" id="IPR051450">
    <property type="entry name" value="Gfo/Idh/MocA_Oxidoreductases"/>
</dbReference>
<dbReference type="SUPFAM" id="SSF51735">
    <property type="entry name" value="NAD(P)-binding Rossmann-fold domains"/>
    <property type="match status" value="1"/>
</dbReference>
<dbReference type="Proteomes" id="UP000196027">
    <property type="component" value="Chromosome"/>
</dbReference>
<dbReference type="AlphaFoldDB" id="A0A1Y0IJN0"/>
<dbReference type="RefSeq" id="WP_087464235.1">
    <property type="nucleotide sequence ID" value="NZ_CP021425.1"/>
</dbReference>
<dbReference type="Pfam" id="PF22725">
    <property type="entry name" value="GFO_IDH_MocA_C3"/>
    <property type="match status" value="1"/>
</dbReference>
<gene>
    <name evidence="3" type="ORF">OLMES_5594</name>
</gene>
<evidence type="ECO:0000259" key="1">
    <source>
        <dbReference type="Pfam" id="PF01408"/>
    </source>
</evidence>
<organism evidence="3 4">
    <name type="scientific">Oleiphilus messinensis</name>
    <dbReference type="NCBI Taxonomy" id="141451"/>
    <lineage>
        <taxon>Bacteria</taxon>
        <taxon>Pseudomonadati</taxon>
        <taxon>Pseudomonadota</taxon>
        <taxon>Gammaproteobacteria</taxon>
        <taxon>Oceanospirillales</taxon>
        <taxon>Oleiphilaceae</taxon>
        <taxon>Oleiphilus</taxon>
    </lineage>
</organism>
<reference evidence="3 4" key="1">
    <citation type="submission" date="2017-05" db="EMBL/GenBank/DDBJ databases">
        <title>Genomic insights into alkan degradation activity of Oleiphilus messinensis.</title>
        <authorList>
            <person name="Kozyavkin S.A."/>
            <person name="Slesarev A.I."/>
            <person name="Golyshin P.N."/>
            <person name="Korzhenkov A."/>
            <person name="Golyshina O.N."/>
            <person name="Toshchakov S.V."/>
        </authorList>
    </citation>
    <scope>NUCLEOTIDE SEQUENCE [LARGE SCALE GENOMIC DNA]</scope>
    <source>
        <strain evidence="3 4">ME102</strain>
    </source>
</reference>
<name>A0A1Y0IJN0_9GAMM</name>
<dbReference type="OrthoDB" id="9781031at2"/>
<dbReference type="Gene3D" id="3.40.50.720">
    <property type="entry name" value="NAD(P)-binding Rossmann-like Domain"/>
    <property type="match status" value="1"/>
</dbReference>
<dbReference type="Gene3D" id="3.30.360.10">
    <property type="entry name" value="Dihydrodipicolinate Reductase, domain 2"/>
    <property type="match status" value="1"/>
</dbReference>
<evidence type="ECO:0000313" key="4">
    <source>
        <dbReference type="Proteomes" id="UP000196027"/>
    </source>
</evidence>
<keyword evidence="4" id="KW-1185">Reference proteome</keyword>
<dbReference type="Pfam" id="PF01408">
    <property type="entry name" value="GFO_IDH_MocA"/>
    <property type="match status" value="1"/>
</dbReference>
<dbReference type="PANTHER" id="PTHR43377:SF1">
    <property type="entry name" value="BILIVERDIN REDUCTASE A"/>
    <property type="match status" value="1"/>
</dbReference>
<evidence type="ECO:0000313" key="3">
    <source>
        <dbReference type="EMBL" id="ARU59574.1"/>
    </source>
</evidence>
<evidence type="ECO:0000259" key="2">
    <source>
        <dbReference type="Pfam" id="PF22725"/>
    </source>
</evidence>
<dbReference type="SUPFAM" id="SSF55347">
    <property type="entry name" value="Glyceraldehyde-3-phosphate dehydrogenase-like, C-terminal domain"/>
    <property type="match status" value="1"/>
</dbReference>
<feature type="domain" description="Gfo/Idh/MocA-like oxidoreductase N-terminal" evidence="1">
    <location>
        <begin position="5"/>
        <end position="123"/>
    </location>
</feature>
<dbReference type="InterPro" id="IPR055170">
    <property type="entry name" value="GFO_IDH_MocA-like_dom"/>
</dbReference>
<accession>A0A1Y0IJN0</accession>
<sequence>MAHTFLVVGLGSIGQRHVNNIKAIQPESRIIALRSKQSSQQRSEIACSGKIDHIIYDIAASKQFDIDAAVLCNPSPFHIEIALELAQRGIHLLIEKPISNTLDGIDELIEQTRKNNLILLTGYNFRYSESARKFKHLLESGVIGETLQVIVDTGQYLPDWRTNRDYRFGVSAQENLGGGVLLELSHEFDYLRWFFGEVAGLYADTSRTGTLDIDVEDNVNIILTFVSKVKALIHMDFLQRSPTRLCKVIGSRGTLTWNAITGEIACSVPETAITAEYPDKIQTDRNDMFIEEIQHFIDCMNGVTEPCIGRDEGKKALEIALAAKLSARSNQFIQLNSSKSPGHDSIEKQ</sequence>